<evidence type="ECO:0000256" key="6">
    <source>
        <dbReference type="ARBA" id="ARBA00022723"/>
    </source>
</evidence>
<protein>
    <recommendedName>
        <fullName evidence="4">dihydropteroate synthase</fullName>
        <ecNumber evidence="4">2.5.1.15</ecNumber>
    </recommendedName>
</protein>
<dbReference type="PROSITE" id="PS00793">
    <property type="entry name" value="DHPS_2"/>
    <property type="match status" value="1"/>
</dbReference>
<evidence type="ECO:0000313" key="10">
    <source>
        <dbReference type="EMBL" id="MBK1836813.1"/>
    </source>
</evidence>
<sequence length="368" mass="39127">MMEDDETRLTLRPLGLTAPEQALPGARRLAGGWLCFDRCEAVLRTPAGKATGGAADRRILPLADLDSWAGGLPDPLRRSCRLWLERLTAERPPVAGLSLDRPRLMGIVNVTPDSFSDGGCHADADRAVAHGIGLAEAGADIVDVGAESTRPGAAAVPAEDQIARAVPVIARLAERGIRVSVDTRSAAVMTAALAAGARLVNDVSGLRHDRRALAVVGDATARDPDVAVVVMHMRGEPATMNQAPVYEDPALDVYDELAERLRWCEEGGLDRARILVDPGIGFAKRMEQGAAVARSLSLLHGLGCGVLAGFSRKGLVRGWADSTAPRDRLPGSLAAAIIAFEQGVQILRVHDVRETAQARDVWEALRLR</sequence>
<keyword evidence="6" id="KW-0479">Metal-binding</keyword>
<dbReference type="InterPro" id="IPR045031">
    <property type="entry name" value="DHP_synth-like"/>
</dbReference>
<evidence type="ECO:0000313" key="11">
    <source>
        <dbReference type="Proteomes" id="UP000652760"/>
    </source>
</evidence>
<keyword evidence="7" id="KW-0460">Magnesium</keyword>
<dbReference type="EMBL" id="JAENHM010000018">
    <property type="protein sequence ID" value="MBK1836813.1"/>
    <property type="molecule type" value="Genomic_DNA"/>
</dbReference>
<evidence type="ECO:0000256" key="2">
    <source>
        <dbReference type="ARBA" id="ARBA00001946"/>
    </source>
</evidence>
<dbReference type="GO" id="GO:0004156">
    <property type="term" value="F:dihydropteroate synthase activity"/>
    <property type="evidence" value="ECO:0007669"/>
    <property type="project" value="UniProtKB-EC"/>
</dbReference>
<comment type="caution">
    <text evidence="10">The sequence shown here is derived from an EMBL/GenBank/DDBJ whole genome shotgun (WGS) entry which is preliminary data.</text>
</comment>
<dbReference type="PANTHER" id="PTHR20941">
    <property type="entry name" value="FOLATE SYNTHESIS PROTEINS"/>
    <property type="match status" value="1"/>
</dbReference>
<gene>
    <name evidence="10" type="primary">folP</name>
    <name evidence="10" type="ORF">JHL17_05250</name>
</gene>
<reference evidence="11" key="1">
    <citation type="submission" date="2021-01" db="EMBL/GenBank/DDBJ databases">
        <title>Genome public.</title>
        <authorList>
            <person name="Liu C."/>
            <person name="Sun Q."/>
        </authorList>
    </citation>
    <scope>NUCLEOTIDE SEQUENCE [LARGE SCALE GENOMIC DNA]</scope>
    <source>
        <strain evidence="11">YIM B02556</strain>
    </source>
</reference>
<dbReference type="Gene3D" id="3.20.20.20">
    <property type="entry name" value="Dihydropteroate synthase-like"/>
    <property type="match status" value="1"/>
</dbReference>
<dbReference type="PANTHER" id="PTHR20941:SF1">
    <property type="entry name" value="FOLIC ACID SYNTHESIS PROTEIN FOL1"/>
    <property type="match status" value="1"/>
</dbReference>
<dbReference type="RefSeq" id="WP_200190997.1">
    <property type="nucleotide sequence ID" value="NZ_JAENHM010000018.1"/>
</dbReference>
<keyword evidence="8" id="KW-0289">Folate biosynthesis</keyword>
<keyword evidence="5 10" id="KW-0808">Transferase</keyword>
<organism evidence="10 11">
    <name type="scientific">Azospirillum endophyticum</name>
    <dbReference type="NCBI Taxonomy" id="2800326"/>
    <lineage>
        <taxon>Bacteria</taxon>
        <taxon>Pseudomonadati</taxon>
        <taxon>Pseudomonadota</taxon>
        <taxon>Alphaproteobacteria</taxon>
        <taxon>Rhodospirillales</taxon>
        <taxon>Azospirillaceae</taxon>
        <taxon>Azospirillum</taxon>
    </lineage>
</organism>
<dbReference type="EC" id="2.5.1.15" evidence="4"/>
<comment type="pathway">
    <text evidence="3">Cofactor biosynthesis; tetrahydrofolate biosynthesis; 7,8-dihydrofolate from 2-amino-4-hydroxy-6-hydroxymethyl-7,8-dihydropteridine diphosphate and 4-aminobenzoate: step 1/2.</text>
</comment>
<proteinExistence type="predicted"/>
<evidence type="ECO:0000259" key="9">
    <source>
        <dbReference type="PROSITE" id="PS50972"/>
    </source>
</evidence>
<evidence type="ECO:0000256" key="1">
    <source>
        <dbReference type="ARBA" id="ARBA00000012"/>
    </source>
</evidence>
<evidence type="ECO:0000256" key="8">
    <source>
        <dbReference type="ARBA" id="ARBA00022909"/>
    </source>
</evidence>
<dbReference type="Proteomes" id="UP000652760">
    <property type="component" value="Unassembled WGS sequence"/>
</dbReference>
<comment type="cofactor">
    <cofactor evidence="2">
        <name>Mg(2+)</name>
        <dbReference type="ChEBI" id="CHEBI:18420"/>
    </cofactor>
</comment>
<evidence type="ECO:0000256" key="3">
    <source>
        <dbReference type="ARBA" id="ARBA00004763"/>
    </source>
</evidence>
<dbReference type="InterPro" id="IPR011005">
    <property type="entry name" value="Dihydropteroate_synth-like_sf"/>
</dbReference>
<dbReference type="PROSITE" id="PS00792">
    <property type="entry name" value="DHPS_1"/>
    <property type="match status" value="1"/>
</dbReference>
<evidence type="ECO:0000256" key="7">
    <source>
        <dbReference type="ARBA" id="ARBA00022842"/>
    </source>
</evidence>
<dbReference type="Pfam" id="PF00809">
    <property type="entry name" value="Pterin_bind"/>
    <property type="match status" value="1"/>
</dbReference>
<dbReference type="CDD" id="cd00739">
    <property type="entry name" value="DHPS"/>
    <property type="match status" value="1"/>
</dbReference>
<keyword evidence="11" id="KW-1185">Reference proteome</keyword>
<evidence type="ECO:0000256" key="5">
    <source>
        <dbReference type="ARBA" id="ARBA00022679"/>
    </source>
</evidence>
<dbReference type="SUPFAM" id="SSF51717">
    <property type="entry name" value="Dihydropteroate synthetase-like"/>
    <property type="match status" value="1"/>
</dbReference>
<name>A0ABS1F068_9PROT</name>
<evidence type="ECO:0000256" key="4">
    <source>
        <dbReference type="ARBA" id="ARBA00012458"/>
    </source>
</evidence>
<dbReference type="PROSITE" id="PS50972">
    <property type="entry name" value="PTERIN_BINDING"/>
    <property type="match status" value="1"/>
</dbReference>
<dbReference type="InterPro" id="IPR000489">
    <property type="entry name" value="Pterin-binding_dom"/>
</dbReference>
<accession>A0ABS1F068</accession>
<dbReference type="NCBIfam" id="TIGR01496">
    <property type="entry name" value="DHPS"/>
    <property type="match status" value="1"/>
</dbReference>
<dbReference type="InterPro" id="IPR006390">
    <property type="entry name" value="DHP_synth_dom"/>
</dbReference>
<feature type="domain" description="Pterin-binding" evidence="9">
    <location>
        <begin position="102"/>
        <end position="360"/>
    </location>
</feature>
<comment type="catalytic activity">
    <reaction evidence="1">
        <text>(7,8-dihydropterin-6-yl)methyl diphosphate + 4-aminobenzoate = 7,8-dihydropteroate + diphosphate</text>
        <dbReference type="Rhea" id="RHEA:19949"/>
        <dbReference type="ChEBI" id="CHEBI:17836"/>
        <dbReference type="ChEBI" id="CHEBI:17839"/>
        <dbReference type="ChEBI" id="CHEBI:33019"/>
        <dbReference type="ChEBI" id="CHEBI:72950"/>
        <dbReference type="EC" id="2.5.1.15"/>
    </reaction>
</comment>